<evidence type="ECO:0000313" key="4">
    <source>
        <dbReference type="Proteomes" id="UP000468443"/>
    </source>
</evidence>
<sequence length="240" mass="26893">MSFKKLLLLLLLLLTGSAAHSQILMSLLFGDKLNSDGLEFGLEVGLNSSYISGLEADKRLSAFNIGFYFDIRLKNQWHLYTGVLAKSRLGANKLSEEDLTFLGITPYEQEGTYSQRINYFLLPAFLKYSFGNRIYLETGPQFGVRNKAWVEFNAKTDDSNLRIRDFNKGAINFLDAGWVIGTGYKLRPDSGVTIGIKYYSGFTNVYKDQAGSRNNSIFLKANIPIGAHKSEKKAKNPANE</sequence>
<keyword evidence="1" id="KW-0732">Signal</keyword>
<reference evidence="3 4" key="1">
    <citation type="submission" date="2020-01" db="EMBL/GenBank/DDBJ databases">
        <title>Muriicola jejuensis KCTC 22299.</title>
        <authorList>
            <person name="Wang G."/>
        </authorList>
    </citation>
    <scope>NUCLEOTIDE SEQUENCE [LARGE SCALE GENOMIC DNA]</scope>
    <source>
        <strain evidence="3 4">KCTC 22299</strain>
    </source>
</reference>
<evidence type="ECO:0000259" key="2">
    <source>
        <dbReference type="Pfam" id="PF13568"/>
    </source>
</evidence>
<evidence type="ECO:0000313" key="3">
    <source>
        <dbReference type="EMBL" id="NER08914.1"/>
    </source>
</evidence>
<feature type="chain" id="PRO_5026768819" evidence="1">
    <location>
        <begin position="22"/>
        <end position="240"/>
    </location>
</feature>
<feature type="signal peptide" evidence="1">
    <location>
        <begin position="1"/>
        <end position="21"/>
    </location>
</feature>
<dbReference type="EMBL" id="JAABOP010000001">
    <property type="protein sequence ID" value="NER08914.1"/>
    <property type="molecule type" value="Genomic_DNA"/>
</dbReference>
<organism evidence="3 4">
    <name type="scientific">Muriicola jejuensis</name>
    <dbReference type="NCBI Taxonomy" id="504488"/>
    <lineage>
        <taxon>Bacteria</taxon>
        <taxon>Pseudomonadati</taxon>
        <taxon>Bacteroidota</taxon>
        <taxon>Flavobacteriia</taxon>
        <taxon>Flavobacteriales</taxon>
        <taxon>Flavobacteriaceae</taxon>
        <taxon>Muriicola</taxon>
    </lineage>
</organism>
<accession>A0A6P0U754</accession>
<comment type="caution">
    <text evidence="3">The sequence shown here is derived from an EMBL/GenBank/DDBJ whole genome shotgun (WGS) entry which is preliminary data.</text>
</comment>
<feature type="domain" description="Outer membrane protein beta-barrel" evidence="2">
    <location>
        <begin position="37"/>
        <end position="206"/>
    </location>
</feature>
<dbReference type="Proteomes" id="UP000468443">
    <property type="component" value="Unassembled WGS sequence"/>
</dbReference>
<gene>
    <name evidence="3" type="ORF">GWK09_00135</name>
</gene>
<dbReference type="AlphaFoldDB" id="A0A6P0U754"/>
<dbReference type="Pfam" id="PF13568">
    <property type="entry name" value="OMP_b-brl_2"/>
    <property type="match status" value="1"/>
</dbReference>
<name>A0A6P0U754_9FLAO</name>
<dbReference type="InterPro" id="IPR025665">
    <property type="entry name" value="Beta-barrel_OMP_2"/>
</dbReference>
<dbReference type="RefSeq" id="WP_163691004.1">
    <property type="nucleotide sequence ID" value="NZ_FXTW01000001.1"/>
</dbReference>
<evidence type="ECO:0000256" key="1">
    <source>
        <dbReference type="SAM" id="SignalP"/>
    </source>
</evidence>
<keyword evidence="4" id="KW-1185">Reference proteome</keyword>
<protein>
    <submittedName>
        <fullName evidence="3">Outer membrane beta-barrel protein</fullName>
    </submittedName>
</protein>
<proteinExistence type="predicted"/>